<feature type="compositionally biased region" description="Low complexity" evidence="1">
    <location>
        <begin position="357"/>
        <end position="368"/>
    </location>
</feature>
<feature type="compositionally biased region" description="Basic and acidic residues" evidence="1">
    <location>
        <begin position="167"/>
        <end position="178"/>
    </location>
</feature>
<evidence type="ECO:0000313" key="2">
    <source>
        <dbReference type="EMBL" id="CAD7456873.1"/>
    </source>
</evidence>
<name>A0A7R9IEE2_9NEOP</name>
<dbReference type="EMBL" id="OE001465">
    <property type="protein sequence ID" value="CAD7456873.1"/>
    <property type="molecule type" value="Genomic_DNA"/>
</dbReference>
<gene>
    <name evidence="2" type="ORF">TTEB3V08_LOCUS4888</name>
</gene>
<sequence>MVDNFPECRRVPQRDRLHDPIMFIWLILSRKTREHLSISRLVRPGSILLVLGAECSGRLTTGLVYPGSILSVPLAEWSGRLTTDLVYPGSILSVPLAEWSRRLATSLVYPGYTMVRLNGPRRHSRVRLVNDKELRARIFIRFTNFAPRSQSTRDILRQGAKLHEMQEEVRRRKIDRDVQGVVTSPQHYAHQPVNSRPQSYSPNNINMVQNNSSHRLLSSNNQFTNQDQPNHHGPMAPQSPGFPQTHPMNSLYAGSRPQGNYAPPTAPKPTRQPVPQDIQRLPFSPESRHSTHPELHQGPLRPPMPPDELGYRDSPPPPPPPTSTHPLYQSSQKAPPQTGIHRSFLCGEEVTQTPQPSRSSVRSFSRYS</sequence>
<evidence type="ECO:0000256" key="1">
    <source>
        <dbReference type="SAM" id="MobiDB-lite"/>
    </source>
</evidence>
<feature type="compositionally biased region" description="Low complexity" evidence="1">
    <location>
        <begin position="210"/>
        <end position="221"/>
    </location>
</feature>
<feature type="compositionally biased region" description="Polar residues" evidence="1">
    <location>
        <begin position="324"/>
        <end position="335"/>
    </location>
</feature>
<accession>A0A7R9IEE2</accession>
<feature type="compositionally biased region" description="Polar residues" evidence="1">
    <location>
        <begin position="181"/>
        <end position="209"/>
    </location>
</feature>
<feature type="compositionally biased region" description="Pro residues" evidence="1">
    <location>
        <begin position="314"/>
        <end position="323"/>
    </location>
</feature>
<organism evidence="2">
    <name type="scientific">Timema tahoe</name>
    <dbReference type="NCBI Taxonomy" id="61484"/>
    <lineage>
        <taxon>Eukaryota</taxon>
        <taxon>Metazoa</taxon>
        <taxon>Ecdysozoa</taxon>
        <taxon>Arthropoda</taxon>
        <taxon>Hexapoda</taxon>
        <taxon>Insecta</taxon>
        <taxon>Pterygota</taxon>
        <taxon>Neoptera</taxon>
        <taxon>Polyneoptera</taxon>
        <taxon>Phasmatodea</taxon>
        <taxon>Timematodea</taxon>
        <taxon>Timematoidea</taxon>
        <taxon>Timematidae</taxon>
        <taxon>Timema</taxon>
    </lineage>
</organism>
<feature type="region of interest" description="Disordered" evidence="1">
    <location>
        <begin position="167"/>
        <end position="368"/>
    </location>
</feature>
<proteinExistence type="predicted"/>
<protein>
    <submittedName>
        <fullName evidence="2">Uncharacterized protein</fullName>
    </submittedName>
</protein>
<reference evidence="2" key="1">
    <citation type="submission" date="2020-11" db="EMBL/GenBank/DDBJ databases">
        <authorList>
            <person name="Tran Van P."/>
        </authorList>
    </citation>
    <scope>NUCLEOTIDE SEQUENCE</scope>
</reference>
<dbReference type="AlphaFoldDB" id="A0A7R9IEE2"/>
<feature type="compositionally biased region" description="Basic and acidic residues" evidence="1">
    <location>
        <begin position="286"/>
        <end position="295"/>
    </location>
</feature>